<dbReference type="AlphaFoldDB" id="A0A936Z5R7"/>
<dbReference type="RefSeq" id="WP_201676756.1">
    <property type="nucleotide sequence ID" value="NZ_JAEQNE010000007.1"/>
</dbReference>
<dbReference type="GO" id="GO:0000160">
    <property type="term" value="P:phosphorelay signal transduction system"/>
    <property type="evidence" value="ECO:0007669"/>
    <property type="project" value="InterPro"/>
</dbReference>
<feature type="region of interest" description="Disordered" evidence="2">
    <location>
        <begin position="128"/>
        <end position="152"/>
    </location>
</feature>
<protein>
    <submittedName>
        <fullName evidence="4">Response regulator transcription factor</fullName>
    </submittedName>
</protein>
<feature type="domain" description="Response regulatory" evidence="3">
    <location>
        <begin position="4"/>
        <end position="120"/>
    </location>
</feature>
<keyword evidence="5" id="KW-1185">Reference proteome</keyword>
<dbReference type="Gene3D" id="3.40.50.2300">
    <property type="match status" value="1"/>
</dbReference>
<dbReference type="Proteomes" id="UP000599109">
    <property type="component" value="Unassembled WGS sequence"/>
</dbReference>
<dbReference type="SMART" id="SM00448">
    <property type="entry name" value="REC"/>
    <property type="match status" value="1"/>
</dbReference>
<dbReference type="PANTHER" id="PTHR45566">
    <property type="entry name" value="HTH-TYPE TRANSCRIPTIONAL REGULATOR YHJB-RELATED"/>
    <property type="match status" value="1"/>
</dbReference>
<keyword evidence="1" id="KW-0597">Phosphoprotein</keyword>
<feature type="modified residue" description="4-aspartylphosphate" evidence="1">
    <location>
        <position position="55"/>
    </location>
</feature>
<dbReference type="PANTHER" id="PTHR45566:SF1">
    <property type="entry name" value="HTH-TYPE TRANSCRIPTIONAL REGULATOR YHJB-RELATED"/>
    <property type="match status" value="1"/>
</dbReference>
<evidence type="ECO:0000256" key="2">
    <source>
        <dbReference type="SAM" id="MobiDB-lite"/>
    </source>
</evidence>
<dbReference type="PROSITE" id="PS50110">
    <property type="entry name" value="RESPONSE_REGULATORY"/>
    <property type="match status" value="1"/>
</dbReference>
<reference evidence="4 5" key="1">
    <citation type="journal article" date="2017" name="Int. J. Syst. Evol. Microbiol.">
        <title>Ramlibacter monticola sp. nov., isolated from forest soil.</title>
        <authorList>
            <person name="Chaudhary D.K."/>
            <person name="Kim J."/>
        </authorList>
    </citation>
    <scope>NUCLEOTIDE SEQUENCE [LARGE SCALE GENOMIC DNA]</scope>
    <source>
        <strain evidence="4 5">KACC 19175</strain>
    </source>
</reference>
<feature type="compositionally biased region" description="Low complexity" evidence="2">
    <location>
        <begin position="130"/>
        <end position="152"/>
    </location>
</feature>
<name>A0A936Z5R7_9BURK</name>
<gene>
    <name evidence="4" type="ORF">JJ685_23310</name>
</gene>
<dbReference type="InterPro" id="IPR001789">
    <property type="entry name" value="Sig_transdc_resp-reg_receiver"/>
</dbReference>
<dbReference type="InterPro" id="IPR011006">
    <property type="entry name" value="CheY-like_superfamily"/>
</dbReference>
<sequence length="152" mass="16850">MPFRVFIVEDSSTIRHNLIATLKELAEFEPVGTSETEHEAKRWLAGNDWDLAITDLFLREGSGLNVLEACRRRRPGQKVVVLSNHSSRDVRWRCRQLGADAVFDKSTELEALVDYCVQHRRALQRDDAGAPELAASRAAATAPATAVPEAPA</sequence>
<dbReference type="SUPFAM" id="SSF52172">
    <property type="entry name" value="CheY-like"/>
    <property type="match status" value="1"/>
</dbReference>
<dbReference type="Pfam" id="PF00072">
    <property type="entry name" value="Response_reg"/>
    <property type="match status" value="1"/>
</dbReference>
<evidence type="ECO:0000313" key="4">
    <source>
        <dbReference type="EMBL" id="MBL0394087.1"/>
    </source>
</evidence>
<dbReference type="InterPro" id="IPR051015">
    <property type="entry name" value="EvgA-like"/>
</dbReference>
<organism evidence="4 5">
    <name type="scientific">Ramlibacter monticola</name>
    <dbReference type="NCBI Taxonomy" id="1926872"/>
    <lineage>
        <taxon>Bacteria</taxon>
        <taxon>Pseudomonadati</taxon>
        <taxon>Pseudomonadota</taxon>
        <taxon>Betaproteobacteria</taxon>
        <taxon>Burkholderiales</taxon>
        <taxon>Comamonadaceae</taxon>
        <taxon>Ramlibacter</taxon>
    </lineage>
</organism>
<evidence type="ECO:0000259" key="3">
    <source>
        <dbReference type="PROSITE" id="PS50110"/>
    </source>
</evidence>
<evidence type="ECO:0000256" key="1">
    <source>
        <dbReference type="PROSITE-ProRule" id="PRU00169"/>
    </source>
</evidence>
<evidence type="ECO:0000313" key="5">
    <source>
        <dbReference type="Proteomes" id="UP000599109"/>
    </source>
</evidence>
<proteinExistence type="predicted"/>
<accession>A0A936Z5R7</accession>
<dbReference type="CDD" id="cd00156">
    <property type="entry name" value="REC"/>
    <property type="match status" value="1"/>
</dbReference>
<comment type="caution">
    <text evidence="4">The sequence shown here is derived from an EMBL/GenBank/DDBJ whole genome shotgun (WGS) entry which is preliminary data.</text>
</comment>
<dbReference type="EMBL" id="JAEQNE010000007">
    <property type="protein sequence ID" value="MBL0394087.1"/>
    <property type="molecule type" value="Genomic_DNA"/>
</dbReference>